<feature type="domain" description="DUF4328" evidence="4">
    <location>
        <begin position="140"/>
        <end position="266"/>
    </location>
</feature>
<evidence type="ECO:0000313" key="6">
    <source>
        <dbReference type="Proteomes" id="UP000292373"/>
    </source>
</evidence>
<keyword evidence="2" id="KW-0472">Membrane</keyword>
<evidence type="ECO:0000256" key="2">
    <source>
        <dbReference type="SAM" id="Phobius"/>
    </source>
</evidence>
<dbReference type="InterPro" id="IPR018929">
    <property type="entry name" value="DUF2510"/>
</dbReference>
<dbReference type="EMBL" id="SDMQ01000017">
    <property type="protein sequence ID" value="TBT82812.1"/>
    <property type="molecule type" value="Genomic_DNA"/>
</dbReference>
<evidence type="ECO:0000259" key="3">
    <source>
        <dbReference type="Pfam" id="PF10708"/>
    </source>
</evidence>
<dbReference type="InterPro" id="IPR025565">
    <property type="entry name" value="DUF4328"/>
</dbReference>
<dbReference type="Pfam" id="PF10708">
    <property type="entry name" value="DUF2510"/>
    <property type="match status" value="1"/>
</dbReference>
<feature type="transmembrane region" description="Helical" evidence="2">
    <location>
        <begin position="238"/>
        <end position="259"/>
    </location>
</feature>
<comment type="caution">
    <text evidence="5">The sequence shown here is derived from an EMBL/GenBank/DDBJ whole genome shotgun (WGS) entry which is preliminary data.</text>
</comment>
<evidence type="ECO:0000256" key="1">
    <source>
        <dbReference type="SAM" id="MobiDB-lite"/>
    </source>
</evidence>
<evidence type="ECO:0000313" key="5">
    <source>
        <dbReference type="EMBL" id="TBT82812.1"/>
    </source>
</evidence>
<dbReference type="Pfam" id="PF14219">
    <property type="entry name" value="DUF4328"/>
    <property type="match status" value="1"/>
</dbReference>
<protein>
    <submittedName>
        <fullName evidence="5">DUF4328 domain-containing protein</fullName>
    </submittedName>
</protein>
<gene>
    <name evidence="5" type="ORF">ET989_13475</name>
</gene>
<keyword evidence="2" id="KW-1133">Transmembrane helix</keyword>
<proteinExistence type="predicted"/>
<dbReference type="AlphaFoldDB" id="A0A4V2JS74"/>
<name>A0A4V2JS74_9ACTN</name>
<feature type="transmembrane region" description="Helical" evidence="2">
    <location>
        <begin position="178"/>
        <end position="198"/>
    </location>
</feature>
<dbReference type="Proteomes" id="UP000292373">
    <property type="component" value="Unassembled WGS sequence"/>
</dbReference>
<dbReference type="OrthoDB" id="5244233at2"/>
<keyword evidence="6" id="KW-1185">Reference proteome</keyword>
<accession>A0A4V2JS74</accession>
<feature type="domain" description="DUF2510" evidence="3">
    <location>
        <begin position="44"/>
        <end position="76"/>
    </location>
</feature>
<reference evidence="5 6" key="1">
    <citation type="submission" date="2019-01" db="EMBL/GenBank/DDBJ databases">
        <title>Lactibacter flavus gen. nov., sp. nov., a novel bacterium of the family Propionibacteriaceae isolated from raw milk and dairy products.</title>
        <authorList>
            <person name="Huptas C."/>
            <person name="Wenning M."/>
            <person name="Breitenwieser F."/>
            <person name="Doll E."/>
            <person name="Von Neubeck M."/>
            <person name="Busse H.-J."/>
            <person name="Scherer S."/>
        </authorList>
    </citation>
    <scope>NUCLEOTIDE SEQUENCE [LARGE SCALE GENOMIC DNA]</scope>
    <source>
        <strain evidence="5 6">KCTC 33808</strain>
    </source>
</reference>
<organism evidence="5 6">
    <name type="scientific">Propioniciclava sinopodophylli</name>
    <dbReference type="NCBI Taxonomy" id="1837344"/>
    <lineage>
        <taxon>Bacteria</taxon>
        <taxon>Bacillati</taxon>
        <taxon>Actinomycetota</taxon>
        <taxon>Actinomycetes</taxon>
        <taxon>Propionibacteriales</taxon>
        <taxon>Propionibacteriaceae</taxon>
        <taxon>Propioniciclava</taxon>
    </lineage>
</organism>
<feature type="transmembrane region" description="Helical" evidence="2">
    <location>
        <begin position="97"/>
        <end position="117"/>
    </location>
</feature>
<keyword evidence="2" id="KW-0812">Transmembrane</keyword>
<feature type="transmembrane region" description="Helical" evidence="2">
    <location>
        <begin position="137"/>
        <end position="158"/>
    </location>
</feature>
<evidence type="ECO:0000259" key="4">
    <source>
        <dbReference type="Pfam" id="PF14219"/>
    </source>
</evidence>
<feature type="region of interest" description="Disordered" evidence="1">
    <location>
        <begin position="65"/>
        <end position="89"/>
    </location>
</feature>
<feature type="region of interest" description="Disordered" evidence="1">
    <location>
        <begin position="1"/>
        <end position="25"/>
    </location>
</feature>
<feature type="transmembrane region" description="Helical" evidence="2">
    <location>
        <begin position="210"/>
        <end position="232"/>
    </location>
</feature>
<sequence>MTAPSPRPWTPTDRHLRVPRALRPGHTGVRRWNRVTQAPQQAPAGWYPSPDGAPVQRWWDGTMWTNATVPDEPAPPHEPEPQGPPTSGWPAPVAPRLGPLAISTQVFVALAGVGMPLAWGARAWRGAEPPEWLTEDVALALTGAASGLLLVAGLFWMLWQYRLAHSFPPGTTRRSPGWHAGSWLVPVALWWLPYGNVADLFRLTTGRRPGWLPVWWGLWLTGGLVVGLGGVLSVSSPVMGPSVAAVGSLALTAATPLAWRMVGKLTRQTGGKREQDPS</sequence>